<reference evidence="2 3" key="1">
    <citation type="submission" date="2020-11" db="EMBL/GenBank/DDBJ databases">
        <title>Erythrobacter sediminis sp. nov., a marine bacterium from a tidal flat of Garorim Bay.</title>
        <authorList>
            <person name="Kim D."/>
            <person name="Yoo Y."/>
            <person name="Kim J.-J."/>
        </authorList>
    </citation>
    <scope>NUCLEOTIDE SEQUENCE [LARGE SCALE GENOMIC DNA]</scope>
    <source>
        <strain evidence="2 3">JGD-13</strain>
    </source>
</reference>
<comment type="caution">
    <text evidence="2">The sequence shown here is derived from an EMBL/GenBank/DDBJ whole genome shotgun (WGS) entry which is preliminary data.</text>
</comment>
<organism evidence="2 3">
    <name type="scientific">Aurantiacibacter sediminis</name>
    <dbReference type="NCBI Taxonomy" id="2793064"/>
    <lineage>
        <taxon>Bacteria</taxon>
        <taxon>Pseudomonadati</taxon>
        <taxon>Pseudomonadota</taxon>
        <taxon>Alphaproteobacteria</taxon>
        <taxon>Sphingomonadales</taxon>
        <taxon>Erythrobacteraceae</taxon>
        <taxon>Aurantiacibacter</taxon>
    </lineage>
</organism>
<evidence type="ECO:0000313" key="3">
    <source>
        <dbReference type="Proteomes" id="UP000602442"/>
    </source>
</evidence>
<name>A0ABS0N3L2_9SPHN</name>
<keyword evidence="1" id="KW-0732">Signal</keyword>
<sequence length="244" mass="25423">MKRRFALPAAVSALTLALAACGDEPELDETTELAAEDEDVEVAAQSRDVTDFADLELGAKIVGPQGPEVKSRMVNAEAAFADITSYVACPLGMDPCDPATAPEGTIFTYVHIVYPGEDNDPTTGSGDGNDSSDVETMEAFRMTMPSHGFTGVAGYSIAEAQAALGEIGTIVVSCHEGGIAWTVEEGDGGDQWEQAEPITFFWQSTLPPAGPSEAYEVFANYTAAQGPGPYPAADETVTNACAVG</sequence>
<dbReference type="Proteomes" id="UP000602442">
    <property type="component" value="Unassembled WGS sequence"/>
</dbReference>
<dbReference type="EMBL" id="JAEANY010000002">
    <property type="protein sequence ID" value="MBH5322554.1"/>
    <property type="molecule type" value="Genomic_DNA"/>
</dbReference>
<evidence type="ECO:0000313" key="2">
    <source>
        <dbReference type="EMBL" id="MBH5322554.1"/>
    </source>
</evidence>
<dbReference type="PROSITE" id="PS51257">
    <property type="entry name" value="PROKAR_LIPOPROTEIN"/>
    <property type="match status" value="1"/>
</dbReference>
<feature type="signal peptide" evidence="1">
    <location>
        <begin position="1"/>
        <end position="19"/>
    </location>
</feature>
<protein>
    <submittedName>
        <fullName evidence="2">Uncharacterized protein</fullName>
    </submittedName>
</protein>
<gene>
    <name evidence="2" type="ORF">I5L03_08145</name>
</gene>
<proteinExistence type="predicted"/>
<dbReference type="RefSeq" id="WP_197921243.1">
    <property type="nucleotide sequence ID" value="NZ_CAWPTA010000007.1"/>
</dbReference>
<evidence type="ECO:0000256" key="1">
    <source>
        <dbReference type="SAM" id="SignalP"/>
    </source>
</evidence>
<accession>A0ABS0N3L2</accession>
<keyword evidence="3" id="KW-1185">Reference proteome</keyword>
<feature type="chain" id="PRO_5045604532" evidence="1">
    <location>
        <begin position="20"/>
        <end position="244"/>
    </location>
</feature>